<evidence type="ECO:0000256" key="6">
    <source>
        <dbReference type="SAM" id="MobiDB-lite"/>
    </source>
</evidence>
<keyword evidence="1" id="KW-0346">Stress response</keyword>
<feature type="region of interest" description="Disordered" evidence="6">
    <location>
        <begin position="157"/>
        <end position="195"/>
    </location>
</feature>
<evidence type="ECO:0000256" key="5">
    <source>
        <dbReference type="RuleBase" id="RU003616"/>
    </source>
</evidence>
<dbReference type="InterPro" id="IPR002068">
    <property type="entry name" value="A-crystallin/Hsp20_dom"/>
</dbReference>
<feature type="binding site" evidence="3">
    <location>
        <position position="122"/>
    </location>
    <ligand>
        <name>Zn(2+)</name>
        <dbReference type="ChEBI" id="CHEBI:29105"/>
        <label>1</label>
    </ligand>
</feature>
<feature type="domain" description="SHSP" evidence="7">
    <location>
        <begin position="67"/>
        <end position="176"/>
    </location>
</feature>
<evidence type="ECO:0000256" key="4">
    <source>
        <dbReference type="PROSITE-ProRule" id="PRU00285"/>
    </source>
</evidence>
<keyword evidence="3" id="KW-0479">Metal-binding</keyword>
<dbReference type="OrthoDB" id="1431247at2759"/>
<evidence type="ECO:0000256" key="2">
    <source>
        <dbReference type="PIRNR" id="PIRNR036514"/>
    </source>
</evidence>
<gene>
    <name evidence="8" type="ORF">DMN91_002707</name>
</gene>
<organism evidence="8 9">
    <name type="scientific">Ooceraea biroi</name>
    <name type="common">Clonal raider ant</name>
    <name type="synonym">Cerapachys biroi</name>
    <dbReference type="NCBI Taxonomy" id="2015173"/>
    <lineage>
        <taxon>Eukaryota</taxon>
        <taxon>Metazoa</taxon>
        <taxon>Ecdysozoa</taxon>
        <taxon>Arthropoda</taxon>
        <taxon>Hexapoda</taxon>
        <taxon>Insecta</taxon>
        <taxon>Pterygota</taxon>
        <taxon>Neoptera</taxon>
        <taxon>Endopterygota</taxon>
        <taxon>Hymenoptera</taxon>
        <taxon>Apocrita</taxon>
        <taxon>Aculeata</taxon>
        <taxon>Formicoidea</taxon>
        <taxon>Formicidae</taxon>
        <taxon>Dorylinae</taxon>
        <taxon>Ooceraea</taxon>
    </lineage>
</organism>
<accession>A0A3L8DXV4</accession>
<sequence>MSRYRATLIPKLFSHWWETLERPHRLMDQRFAIKPTHFFEPSFFDRRFPFERAITENLRSWNEFVREFQRDCENGWSVVKNDKNKFHVCLDVQQFKPDEITVKVLDDFVVVEGKHEEKEDEHGSISRHFIRKYMVPEQCDSEKLTSTLSSDGVLTITAPRKPEAEEARKERVINIEHTGKSAVEDDPEIKQGDKK</sequence>
<dbReference type="Proteomes" id="UP000279307">
    <property type="component" value="Chromosome 3"/>
</dbReference>
<evidence type="ECO:0000256" key="1">
    <source>
        <dbReference type="ARBA" id="ARBA00023016"/>
    </source>
</evidence>
<comment type="similarity">
    <text evidence="2 4 5">Belongs to the small heat shock protein (HSP20) family.</text>
</comment>
<name>A0A3L8DXV4_OOCBI</name>
<evidence type="ECO:0000256" key="3">
    <source>
        <dbReference type="PIRSR" id="PIRSR036514-1"/>
    </source>
</evidence>
<dbReference type="EMBL" id="QOIP01000003">
    <property type="protein sequence ID" value="RLU24618.1"/>
    <property type="molecule type" value="Genomic_DNA"/>
</dbReference>
<evidence type="ECO:0000259" key="7">
    <source>
        <dbReference type="PROSITE" id="PS01031"/>
    </source>
</evidence>
<dbReference type="Pfam" id="PF00011">
    <property type="entry name" value="HSP20"/>
    <property type="match status" value="1"/>
</dbReference>
<evidence type="ECO:0000313" key="9">
    <source>
        <dbReference type="Proteomes" id="UP000279307"/>
    </source>
</evidence>
<dbReference type="PROSITE" id="PS01031">
    <property type="entry name" value="SHSP"/>
    <property type="match status" value="1"/>
</dbReference>
<comment type="caution">
    <text evidence="8">The sequence shown here is derived from an EMBL/GenBank/DDBJ whole genome shotgun (WGS) entry which is preliminary data.</text>
</comment>
<reference evidence="8 9" key="1">
    <citation type="journal article" date="2018" name="Genome Res.">
        <title>The genomic architecture and molecular evolution of ant odorant receptors.</title>
        <authorList>
            <person name="McKenzie S.K."/>
            <person name="Kronauer D.J.C."/>
        </authorList>
    </citation>
    <scope>NUCLEOTIDE SEQUENCE [LARGE SCALE GENOMIC DNA]</scope>
    <source>
        <strain evidence="8">Clonal line C1</strain>
    </source>
</reference>
<dbReference type="GO" id="GO:0005737">
    <property type="term" value="C:cytoplasm"/>
    <property type="evidence" value="ECO:0007669"/>
    <property type="project" value="TreeGrafter"/>
</dbReference>
<dbReference type="InterPro" id="IPR001436">
    <property type="entry name" value="Alpha-crystallin/sHSP_animal"/>
</dbReference>
<dbReference type="PANTHER" id="PTHR45640">
    <property type="entry name" value="HEAT SHOCK PROTEIN HSP-12.2-RELATED"/>
    <property type="match status" value="1"/>
</dbReference>
<proteinExistence type="inferred from homology"/>
<dbReference type="PRINTS" id="PR00299">
    <property type="entry name" value="ACRYSTALLIN"/>
</dbReference>
<dbReference type="GO" id="GO:0051082">
    <property type="term" value="F:unfolded protein binding"/>
    <property type="evidence" value="ECO:0007669"/>
    <property type="project" value="TreeGrafter"/>
</dbReference>
<dbReference type="Gene3D" id="2.60.40.790">
    <property type="match status" value="1"/>
</dbReference>
<dbReference type="CDD" id="cd06526">
    <property type="entry name" value="metazoan_ACD"/>
    <property type="match status" value="1"/>
</dbReference>
<evidence type="ECO:0000313" key="8">
    <source>
        <dbReference type="EMBL" id="RLU24618.1"/>
    </source>
</evidence>
<feature type="compositionally biased region" description="Basic and acidic residues" evidence="6">
    <location>
        <begin position="160"/>
        <end position="195"/>
    </location>
</feature>
<dbReference type="GO" id="GO:0009408">
    <property type="term" value="P:response to heat"/>
    <property type="evidence" value="ECO:0007669"/>
    <property type="project" value="UniProtKB-ARBA"/>
</dbReference>
<dbReference type="PIRSF" id="PIRSF036514">
    <property type="entry name" value="Sm_HSP_B1"/>
    <property type="match status" value="1"/>
</dbReference>
<dbReference type="PANTHER" id="PTHR45640:SF13">
    <property type="entry name" value="HEAT SHOCK PROTEIN 22-RELATED"/>
    <property type="match status" value="1"/>
</dbReference>
<dbReference type="SUPFAM" id="SSF49764">
    <property type="entry name" value="HSP20-like chaperones"/>
    <property type="match status" value="1"/>
</dbReference>
<feature type="binding site" evidence="3">
    <location>
        <position position="115"/>
    </location>
    <ligand>
        <name>Zn(2+)</name>
        <dbReference type="ChEBI" id="CHEBI:29105"/>
        <label>1</label>
    </ligand>
</feature>
<dbReference type="GO" id="GO:0005634">
    <property type="term" value="C:nucleus"/>
    <property type="evidence" value="ECO:0007669"/>
    <property type="project" value="TreeGrafter"/>
</dbReference>
<feature type="binding site" evidence="3">
    <location>
        <position position="117"/>
    </location>
    <ligand>
        <name>Zn(2+)</name>
        <dbReference type="ChEBI" id="CHEBI:29105"/>
        <label>1</label>
    </ligand>
</feature>
<dbReference type="GO" id="GO:0046872">
    <property type="term" value="F:metal ion binding"/>
    <property type="evidence" value="ECO:0007669"/>
    <property type="project" value="UniProtKB-KW"/>
</dbReference>
<dbReference type="AlphaFoldDB" id="A0A3L8DXV4"/>
<protein>
    <recommendedName>
        <fullName evidence="7">SHSP domain-containing protein</fullName>
    </recommendedName>
</protein>
<dbReference type="GO" id="GO:0042026">
    <property type="term" value="P:protein refolding"/>
    <property type="evidence" value="ECO:0007669"/>
    <property type="project" value="TreeGrafter"/>
</dbReference>
<dbReference type="InterPro" id="IPR055269">
    <property type="entry name" value="Alpha-crystallin/HSP_16"/>
</dbReference>
<dbReference type="InterPro" id="IPR008978">
    <property type="entry name" value="HSP20-like_chaperone"/>
</dbReference>
<keyword evidence="3" id="KW-0862">Zinc</keyword>